<comment type="caution">
    <text evidence="3">The sequence shown here is derived from an EMBL/GenBank/DDBJ whole genome shotgun (WGS) entry which is preliminary data.</text>
</comment>
<evidence type="ECO:0000256" key="1">
    <source>
        <dbReference type="SAM" id="Phobius"/>
    </source>
</evidence>
<sequence>MDTDFPIEKLESQIRELYGRVVWTHKTQEKCADIILKQHVKIKIAQIVLSAITTTGVLVAVFGNNQTIGVITAILSAILFGLNTYTKDYDLGEIAQKHTAAAVDLWNVREKYLSLLTDLSIKKVSVDEIIEKRDHLQNELFNIYNGAPRSINKAYLEATKGLKSNEEMTFTDIEIDSLLPKELRKVKQNEAQQSNSPEN</sequence>
<name>A0A9E4NHM8_9GAMM</name>
<feature type="domain" description="SMODS and SLOG-associating 2TM effector" evidence="2">
    <location>
        <begin position="10"/>
        <end position="174"/>
    </location>
</feature>
<gene>
    <name evidence="3" type="ORF">JAY77_04705</name>
</gene>
<evidence type="ECO:0000259" key="2">
    <source>
        <dbReference type="Pfam" id="PF18186"/>
    </source>
</evidence>
<protein>
    <submittedName>
        <fullName evidence="3">SLATT domain-containing protein</fullName>
    </submittedName>
</protein>
<dbReference type="Pfam" id="PF18186">
    <property type="entry name" value="SLATT_4"/>
    <property type="match status" value="1"/>
</dbReference>
<dbReference type="EMBL" id="JAEPCR010000015">
    <property type="protein sequence ID" value="MCG7977433.1"/>
    <property type="molecule type" value="Genomic_DNA"/>
</dbReference>
<organism evidence="3 4">
    <name type="scientific">Candidatus Thiodiazotropha taylori</name>
    <dbReference type="NCBI Taxonomy" id="2792791"/>
    <lineage>
        <taxon>Bacteria</taxon>
        <taxon>Pseudomonadati</taxon>
        <taxon>Pseudomonadota</taxon>
        <taxon>Gammaproteobacteria</taxon>
        <taxon>Chromatiales</taxon>
        <taxon>Sedimenticolaceae</taxon>
        <taxon>Candidatus Thiodiazotropha</taxon>
    </lineage>
</organism>
<keyword evidence="1" id="KW-0472">Membrane</keyword>
<evidence type="ECO:0000313" key="3">
    <source>
        <dbReference type="EMBL" id="MCG7977433.1"/>
    </source>
</evidence>
<feature type="transmembrane region" description="Helical" evidence="1">
    <location>
        <begin position="68"/>
        <end position="86"/>
    </location>
</feature>
<dbReference type="AlphaFoldDB" id="A0A9E4NHM8"/>
<dbReference type="InterPro" id="IPR040811">
    <property type="entry name" value="SLATT_4"/>
</dbReference>
<accession>A0A9E4NHM8</accession>
<evidence type="ECO:0000313" key="4">
    <source>
        <dbReference type="Proteomes" id="UP000886674"/>
    </source>
</evidence>
<dbReference type="Proteomes" id="UP000886674">
    <property type="component" value="Unassembled WGS sequence"/>
</dbReference>
<keyword evidence="1" id="KW-1133">Transmembrane helix</keyword>
<dbReference type="NCBIfam" id="NF033632">
    <property type="entry name" value="SLATT_4"/>
    <property type="match status" value="1"/>
</dbReference>
<keyword evidence="1" id="KW-0812">Transmembrane</keyword>
<reference evidence="3" key="1">
    <citation type="journal article" date="2021" name="Proc. Natl. Acad. Sci. U.S.A.">
        <title>Global biogeography of chemosynthetic symbionts reveals both localized and globally distributed symbiont groups. .</title>
        <authorList>
            <person name="Osvatic J.T."/>
            <person name="Wilkins L.G.E."/>
            <person name="Leibrecht L."/>
            <person name="Leray M."/>
            <person name="Zauner S."/>
            <person name="Polzin J."/>
            <person name="Camacho Y."/>
            <person name="Gros O."/>
            <person name="van Gils J.A."/>
            <person name="Eisen J.A."/>
            <person name="Petersen J.M."/>
            <person name="Yuen B."/>
        </authorList>
    </citation>
    <scope>NUCLEOTIDE SEQUENCE</scope>
    <source>
        <strain evidence="3">MAGclacostrist055</strain>
    </source>
</reference>
<proteinExistence type="predicted"/>
<feature type="transmembrane region" description="Helical" evidence="1">
    <location>
        <begin position="44"/>
        <end position="62"/>
    </location>
</feature>